<dbReference type="Proteomes" id="UP000278552">
    <property type="component" value="Segment"/>
</dbReference>
<reference evidence="1 2" key="1">
    <citation type="submission" date="2018-09" db="EMBL/GenBank/DDBJ databases">
        <authorList>
            <person name="Giglietti G."/>
            <person name="Stoner T.H."/>
            <person name="Garlena R.A."/>
            <person name="Russell D.A."/>
            <person name="Pope W.H."/>
            <person name="Jacobs-Sera D."/>
            <person name="Hatfull G.F."/>
        </authorList>
    </citation>
    <scope>NUCLEOTIDE SEQUENCE [LARGE SCALE GENOMIC DNA]</scope>
</reference>
<accession>A0A3G2KES5</accession>
<sequence length="113" mass="12074">MLPSFATQQITVVRPAWVTDGRGVRKPDYGDAAARTVVPGCSVQPGASPELVQPGRTTATIRFTVLAPPGVVVESSDGVEYRGRLYAVDGEPLPWESPTGALDHVGLFLIDWK</sequence>
<evidence type="ECO:0000313" key="1">
    <source>
        <dbReference type="EMBL" id="AYN57486.1"/>
    </source>
</evidence>
<name>A0A3G2KES5_9CAUD</name>
<gene>
    <name evidence="1" type="primary">10</name>
    <name evidence="1" type="ORF">PBI_CORAL_10</name>
</gene>
<dbReference type="EMBL" id="MH834606">
    <property type="protein sequence ID" value="AYN57486.1"/>
    <property type="molecule type" value="Genomic_DNA"/>
</dbReference>
<organism evidence="1 2">
    <name type="scientific">Arthrobacter phage Coral</name>
    <dbReference type="NCBI Taxonomy" id="2419951"/>
    <lineage>
        <taxon>Viruses</taxon>
        <taxon>Duplodnaviria</taxon>
        <taxon>Heunggongvirae</taxon>
        <taxon>Uroviricota</taxon>
        <taxon>Caudoviricetes</taxon>
        <taxon>Coralvirus</taxon>
        <taxon>Coralvirus coral</taxon>
    </lineage>
</organism>
<dbReference type="GeneID" id="55006998"/>
<dbReference type="RefSeq" id="YP_009815767.1">
    <property type="nucleotide sequence ID" value="NC_048099.1"/>
</dbReference>
<dbReference type="KEGG" id="vg:55006998"/>
<protein>
    <submittedName>
        <fullName evidence="1">Head-to-tail stopper</fullName>
    </submittedName>
</protein>
<evidence type="ECO:0000313" key="2">
    <source>
        <dbReference type="Proteomes" id="UP000278552"/>
    </source>
</evidence>
<proteinExistence type="predicted"/>
<keyword evidence="2" id="KW-1185">Reference proteome</keyword>